<dbReference type="EMBL" id="JASCZI010121590">
    <property type="protein sequence ID" value="MED6162336.1"/>
    <property type="molecule type" value="Genomic_DNA"/>
</dbReference>
<name>A0ABU6UMK4_9FABA</name>
<dbReference type="Proteomes" id="UP001341840">
    <property type="component" value="Unassembled WGS sequence"/>
</dbReference>
<comment type="caution">
    <text evidence="1">The sequence shown here is derived from an EMBL/GenBank/DDBJ whole genome shotgun (WGS) entry which is preliminary data.</text>
</comment>
<proteinExistence type="predicted"/>
<organism evidence="1 2">
    <name type="scientific">Stylosanthes scabra</name>
    <dbReference type="NCBI Taxonomy" id="79078"/>
    <lineage>
        <taxon>Eukaryota</taxon>
        <taxon>Viridiplantae</taxon>
        <taxon>Streptophyta</taxon>
        <taxon>Embryophyta</taxon>
        <taxon>Tracheophyta</taxon>
        <taxon>Spermatophyta</taxon>
        <taxon>Magnoliopsida</taxon>
        <taxon>eudicotyledons</taxon>
        <taxon>Gunneridae</taxon>
        <taxon>Pentapetalae</taxon>
        <taxon>rosids</taxon>
        <taxon>fabids</taxon>
        <taxon>Fabales</taxon>
        <taxon>Fabaceae</taxon>
        <taxon>Papilionoideae</taxon>
        <taxon>50 kb inversion clade</taxon>
        <taxon>dalbergioids sensu lato</taxon>
        <taxon>Dalbergieae</taxon>
        <taxon>Pterocarpus clade</taxon>
        <taxon>Stylosanthes</taxon>
    </lineage>
</organism>
<reference evidence="1 2" key="1">
    <citation type="journal article" date="2023" name="Plants (Basel)">
        <title>Bridging the Gap: Combining Genomics and Transcriptomics Approaches to Understand Stylosanthes scabra, an Orphan Legume from the Brazilian Caatinga.</title>
        <authorList>
            <person name="Ferreira-Neto J.R.C."/>
            <person name="da Silva M.D."/>
            <person name="Binneck E."/>
            <person name="de Melo N.F."/>
            <person name="da Silva R.H."/>
            <person name="de Melo A.L.T.M."/>
            <person name="Pandolfi V."/>
            <person name="Bustamante F.O."/>
            <person name="Brasileiro-Vidal A.C."/>
            <person name="Benko-Iseppon A.M."/>
        </authorList>
    </citation>
    <scope>NUCLEOTIDE SEQUENCE [LARGE SCALE GENOMIC DNA]</scope>
    <source>
        <tissue evidence="1">Leaves</tissue>
    </source>
</reference>
<evidence type="ECO:0000313" key="2">
    <source>
        <dbReference type="Proteomes" id="UP001341840"/>
    </source>
</evidence>
<protein>
    <submittedName>
        <fullName evidence="1">Uncharacterized protein</fullName>
    </submittedName>
</protein>
<keyword evidence="2" id="KW-1185">Reference proteome</keyword>
<evidence type="ECO:0000313" key="1">
    <source>
        <dbReference type="EMBL" id="MED6162336.1"/>
    </source>
</evidence>
<sequence>MNSKYNAQVPRPNFLASEGNDICGVRATCSSVCVLKWPGYKVMTTRNLRDAKSVVLSEPGI</sequence>
<accession>A0ABU6UMK4</accession>
<gene>
    <name evidence="1" type="ORF">PIB30_069405</name>
</gene>